<protein>
    <submittedName>
        <fullName evidence="2">Uncharacterized protein</fullName>
    </submittedName>
</protein>
<accession>A0A1T5CI14</accession>
<gene>
    <name evidence="2" type="ORF">SAMN06295920_10479</name>
</gene>
<evidence type="ECO:0000256" key="1">
    <source>
        <dbReference type="SAM" id="Phobius"/>
    </source>
</evidence>
<keyword evidence="1" id="KW-0472">Membrane</keyword>
<feature type="transmembrane region" description="Helical" evidence="1">
    <location>
        <begin position="274"/>
        <end position="293"/>
    </location>
</feature>
<keyword evidence="1" id="KW-0812">Transmembrane</keyword>
<evidence type="ECO:0000313" key="3">
    <source>
        <dbReference type="Proteomes" id="UP000189818"/>
    </source>
</evidence>
<evidence type="ECO:0000313" key="2">
    <source>
        <dbReference type="EMBL" id="SKB59084.1"/>
    </source>
</evidence>
<organism evidence="2 3">
    <name type="scientific">Rhizorhabdus histidinilytica</name>
    <dbReference type="NCBI Taxonomy" id="439228"/>
    <lineage>
        <taxon>Bacteria</taxon>
        <taxon>Pseudomonadati</taxon>
        <taxon>Pseudomonadota</taxon>
        <taxon>Alphaproteobacteria</taxon>
        <taxon>Sphingomonadales</taxon>
        <taxon>Sphingomonadaceae</taxon>
        <taxon>Rhizorhabdus</taxon>
    </lineage>
</organism>
<name>A0A1T5CI14_9SPHN</name>
<dbReference type="Proteomes" id="UP000189818">
    <property type="component" value="Unassembled WGS sequence"/>
</dbReference>
<keyword evidence="3" id="KW-1185">Reference proteome</keyword>
<dbReference type="STRING" id="439228.SAMN06295920_10479"/>
<keyword evidence="1" id="KW-1133">Transmembrane helix</keyword>
<feature type="transmembrane region" description="Helical" evidence="1">
    <location>
        <begin position="248"/>
        <end position="267"/>
    </location>
</feature>
<proteinExistence type="predicted"/>
<dbReference type="EMBL" id="FUYM01000004">
    <property type="protein sequence ID" value="SKB59084.1"/>
    <property type="molecule type" value="Genomic_DNA"/>
</dbReference>
<dbReference type="AlphaFoldDB" id="A0A1T5CI14"/>
<sequence length="294" mass="32487">MISGLIAGIAAFAGLGGDIKLRVVLEHNRNVAPAIITRSANPSNYQFDTFLCHVIFLRYCIRIFDTSNNNKPILTTRDRIKIGGAYRICVPDNMAVLDYRASKSSIDCRYVREILRDWFSRFYPSHRNHDARAHGRSLTEIDKWNLNHFRSVGIGIESEFNSSGVHVSSQPQVGFILGMFGRFFSRNGIAASDCQGILSTSGRLLGSKHSLTRVMESGEQSNEAANGDPETPLCPKCAIFGGLSRAPLGAKIAFVVPIWLMAWLAIFDGFNRRRLLWIAGGIAIFGIPLLLGVI</sequence>
<reference evidence="3" key="1">
    <citation type="submission" date="2017-02" db="EMBL/GenBank/DDBJ databases">
        <authorList>
            <person name="Varghese N."/>
            <person name="Submissions S."/>
        </authorList>
    </citation>
    <scope>NUCLEOTIDE SEQUENCE [LARGE SCALE GENOMIC DNA]</scope>
    <source>
        <strain evidence="3">UM2</strain>
    </source>
</reference>